<organism evidence="2 3">
    <name type="scientific">Sphingomonas sanguinis</name>
    <dbReference type="NCBI Taxonomy" id="33051"/>
    <lineage>
        <taxon>Bacteria</taxon>
        <taxon>Pseudomonadati</taxon>
        <taxon>Pseudomonadota</taxon>
        <taxon>Alphaproteobacteria</taxon>
        <taxon>Sphingomonadales</taxon>
        <taxon>Sphingomonadaceae</taxon>
        <taxon>Sphingomonas</taxon>
    </lineage>
</organism>
<dbReference type="EMBL" id="LDTE01000080">
    <property type="protein sequence ID" value="KTT97588.1"/>
    <property type="molecule type" value="Genomic_DNA"/>
</dbReference>
<feature type="transmembrane region" description="Helical" evidence="1">
    <location>
        <begin position="295"/>
        <end position="317"/>
    </location>
</feature>
<name>A0A147IQB5_9SPHN</name>
<keyword evidence="1" id="KW-0812">Transmembrane</keyword>
<dbReference type="PATRIC" id="fig|33051.4.peg.3485"/>
<dbReference type="OrthoDB" id="7975584at2"/>
<feature type="transmembrane region" description="Helical" evidence="1">
    <location>
        <begin position="21"/>
        <end position="40"/>
    </location>
</feature>
<feature type="transmembrane region" description="Helical" evidence="1">
    <location>
        <begin position="93"/>
        <end position="113"/>
    </location>
</feature>
<evidence type="ECO:0000313" key="3">
    <source>
        <dbReference type="Proteomes" id="UP000074072"/>
    </source>
</evidence>
<evidence type="ECO:0008006" key="4">
    <source>
        <dbReference type="Google" id="ProtNLM"/>
    </source>
</evidence>
<feature type="transmembrane region" description="Helical" evidence="1">
    <location>
        <begin position="219"/>
        <end position="243"/>
    </location>
</feature>
<evidence type="ECO:0000313" key="2">
    <source>
        <dbReference type="EMBL" id="KTT97588.1"/>
    </source>
</evidence>
<keyword evidence="1" id="KW-0472">Membrane</keyword>
<sequence length="509" mass="55344">MTPRTHPDTAPPSGRSYAWPLLLLLVAALIPFWVAPLPVMTDLYGHIGRYAVMLRGQHSAWLSAYYDFHWHLVGNLGGDLIAWGLGPWTGAQGAGIIAAALMPVLGIAGVAAVSRALHGRIQPSALAAAIFVLGNPFHFGFVNYGLAIGLAFLSFAAWIRLREGPLWRLLIVVTPLAFVTWLAHAMGWVVLVTLVAGYEGERWARERHWRSVAASIPPGLALLPPLLLTLAWSGGSGSAIGLYQDHLLMRKLMGWVALLRGGSPVIDIGTPIILGLVVAALWWRGSVKVDGRMGLGAALLALLCLVMPTTLMGSWAADERLVPVAVMAALVSLRSTERARDGQVLAAIAIALFLLRCGEMGVRWHREGMRYEAALKALDIVPMGARIHAVTLTDGCHAGWTTQAWSHLPDLAIDRREALVNSQWRVLGAPLLRVRYPLPPEISNDPSEQIPAWGCGKVDLGALHRRIAILPRGRIDYLWVLDRRGLGPLWPGHRPIYATFDTALYRVGP</sequence>
<comment type="caution">
    <text evidence="2">The sequence shown here is derived from an EMBL/GenBank/DDBJ whole genome shotgun (WGS) entry which is preliminary data.</text>
</comment>
<dbReference type="AlphaFoldDB" id="A0A147IQB5"/>
<accession>A0A147IQB5</accession>
<dbReference type="RefSeq" id="WP_058752904.1">
    <property type="nucleotide sequence ID" value="NZ_LDTE01000080.1"/>
</dbReference>
<proteinExistence type="predicted"/>
<feature type="transmembrane region" description="Helical" evidence="1">
    <location>
        <begin position="263"/>
        <end position="283"/>
    </location>
</feature>
<reference evidence="2 3" key="1">
    <citation type="journal article" date="2016" name="Front. Microbiol.">
        <title>Genomic Resource of Rice Seed Associated Bacteria.</title>
        <authorList>
            <person name="Midha S."/>
            <person name="Bansal K."/>
            <person name="Sharma S."/>
            <person name="Kumar N."/>
            <person name="Patil P.P."/>
            <person name="Chaudhry V."/>
            <person name="Patil P.B."/>
        </authorList>
    </citation>
    <scope>NUCLEOTIDE SEQUENCE [LARGE SCALE GENOMIC DNA]</scope>
    <source>
        <strain evidence="2 3">SB4</strain>
    </source>
</reference>
<feature type="transmembrane region" description="Helical" evidence="1">
    <location>
        <begin position="125"/>
        <end position="158"/>
    </location>
</feature>
<keyword evidence="1" id="KW-1133">Transmembrane helix</keyword>
<feature type="transmembrane region" description="Helical" evidence="1">
    <location>
        <begin position="178"/>
        <end position="198"/>
    </location>
</feature>
<protein>
    <recommendedName>
        <fullName evidence="4">Glycosyltransferase RgtA/B/C/D-like domain-containing protein</fullName>
    </recommendedName>
</protein>
<dbReference type="Proteomes" id="UP000074072">
    <property type="component" value="Unassembled WGS sequence"/>
</dbReference>
<gene>
    <name evidence="2" type="ORF">SB4_13055</name>
</gene>
<evidence type="ECO:0000256" key="1">
    <source>
        <dbReference type="SAM" id="Phobius"/>
    </source>
</evidence>